<evidence type="ECO:0000313" key="2">
    <source>
        <dbReference type="Proteomes" id="UP001219525"/>
    </source>
</evidence>
<protein>
    <submittedName>
        <fullName evidence="1">Uncharacterized protein</fullName>
    </submittedName>
</protein>
<dbReference type="Proteomes" id="UP001219525">
    <property type="component" value="Unassembled WGS sequence"/>
</dbReference>
<gene>
    <name evidence="1" type="ORF">GGX14DRAFT_401619</name>
</gene>
<reference evidence="1" key="1">
    <citation type="submission" date="2023-03" db="EMBL/GenBank/DDBJ databases">
        <title>Massive genome expansion in bonnet fungi (Mycena s.s.) driven by repeated elements and novel gene families across ecological guilds.</title>
        <authorList>
            <consortium name="Lawrence Berkeley National Laboratory"/>
            <person name="Harder C.B."/>
            <person name="Miyauchi S."/>
            <person name="Viragh M."/>
            <person name="Kuo A."/>
            <person name="Thoen E."/>
            <person name="Andreopoulos B."/>
            <person name="Lu D."/>
            <person name="Skrede I."/>
            <person name="Drula E."/>
            <person name="Henrissat B."/>
            <person name="Morin E."/>
            <person name="Kohler A."/>
            <person name="Barry K."/>
            <person name="LaButti K."/>
            <person name="Morin E."/>
            <person name="Salamov A."/>
            <person name="Lipzen A."/>
            <person name="Mereny Z."/>
            <person name="Hegedus B."/>
            <person name="Baldrian P."/>
            <person name="Stursova M."/>
            <person name="Weitz H."/>
            <person name="Taylor A."/>
            <person name="Grigoriev I.V."/>
            <person name="Nagy L.G."/>
            <person name="Martin F."/>
            <person name="Kauserud H."/>
        </authorList>
    </citation>
    <scope>NUCLEOTIDE SEQUENCE</scope>
    <source>
        <strain evidence="1">9144</strain>
    </source>
</reference>
<sequence length="169" mass="18854">MSADALADRTIHMIKSSGTSGRFVRQPSGCSFGDVRTRQNPPGKWDTCDTRIKHSPDVRAGTPCTVNAVYLGVFGIWAKWRRSAEIRPHYTCCYMPVTTAVEFCHAYFIAILLPPHTTYLVIDMHTVECVWRTVSRGPLVSPRYLDAWFLVLGSGGSAYRLGSAKILTR</sequence>
<name>A0AAD6Y4K1_9AGAR</name>
<keyword evidence="2" id="KW-1185">Reference proteome</keyword>
<dbReference type="AlphaFoldDB" id="A0AAD6Y4K1"/>
<proteinExistence type="predicted"/>
<accession>A0AAD6Y4K1</accession>
<evidence type="ECO:0000313" key="1">
    <source>
        <dbReference type="EMBL" id="KAJ7198988.1"/>
    </source>
</evidence>
<comment type="caution">
    <text evidence="1">The sequence shown here is derived from an EMBL/GenBank/DDBJ whole genome shotgun (WGS) entry which is preliminary data.</text>
</comment>
<organism evidence="1 2">
    <name type="scientific">Mycena pura</name>
    <dbReference type="NCBI Taxonomy" id="153505"/>
    <lineage>
        <taxon>Eukaryota</taxon>
        <taxon>Fungi</taxon>
        <taxon>Dikarya</taxon>
        <taxon>Basidiomycota</taxon>
        <taxon>Agaricomycotina</taxon>
        <taxon>Agaricomycetes</taxon>
        <taxon>Agaricomycetidae</taxon>
        <taxon>Agaricales</taxon>
        <taxon>Marasmiineae</taxon>
        <taxon>Mycenaceae</taxon>
        <taxon>Mycena</taxon>
    </lineage>
</organism>
<dbReference type="EMBL" id="JARJCW010000070">
    <property type="protein sequence ID" value="KAJ7198988.1"/>
    <property type="molecule type" value="Genomic_DNA"/>
</dbReference>